<dbReference type="Proteomes" id="UP001204524">
    <property type="component" value="Unassembled WGS sequence"/>
</dbReference>
<protein>
    <submittedName>
        <fullName evidence="1">Phosphoglycerate mutase family protein</fullName>
    </submittedName>
</protein>
<proteinExistence type="predicted"/>
<gene>
    <name evidence="1" type="ORF">NCI01_04580</name>
</gene>
<sequence>MTLHLVRHGPSAQAPGTPAAEWDLDPAGYDAVWALRSSGRLPARAAWFTSPEPKAVQTAQLLTDAQVGVLPDLREHERTGEWIEDFPAAVRRAFDRPDEPAVDGWEPLAACRDRVVPAVRRVLEVHGDDDVVLVGHGTAWTLVVADLTGQPPDLDRWAALAMPDLITVDV</sequence>
<dbReference type="Gene3D" id="3.40.50.1240">
    <property type="entry name" value="Phosphoglycerate mutase-like"/>
    <property type="match status" value="1"/>
</dbReference>
<accession>A0ABT1KTH9</accession>
<dbReference type="InterPro" id="IPR029033">
    <property type="entry name" value="His_PPase_superfam"/>
</dbReference>
<dbReference type="Pfam" id="PF00300">
    <property type="entry name" value="His_Phos_1"/>
    <property type="match status" value="1"/>
</dbReference>
<dbReference type="SUPFAM" id="SSF53254">
    <property type="entry name" value="Phosphoglycerate mutase-like"/>
    <property type="match status" value="1"/>
</dbReference>
<evidence type="ECO:0000313" key="1">
    <source>
        <dbReference type="EMBL" id="MCP3421063.1"/>
    </source>
</evidence>
<keyword evidence="2" id="KW-1185">Reference proteome</keyword>
<organism evidence="1 2">
    <name type="scientific">Nocardioides pinisoli</name>
    <dbReference type="NCBI Taxonomy" id="2950279"/>
    <lineage>
        <taxon>Bacteria</taxon>
        <taxon>Bacillati</taxon>
        <taxon>Actinomycetota</taxon>
        <taxon>Actinomycetes</taxon>
        <taxon>Propionibacteriales</taxon>
        <taxon>Nocardioidaceae</taxon>
        <taxon>Nocardioides</taxon>
    </lineage>
</organism>
<evidence type="ECO:0000313" key="2">
    <source>
        <dbReference type="Proteomes" id="UP001204524"/>
    </source>
</evidence>
<dbReference type="RefSeq" id="WP_254180298.1">
    <property type="nucleotide sequence ID" value="NZ_JANARS010000002.1"/>
</dbReference>
<dbReference type="CDD" id="cd07067">
    <property type="entry name" value="HP_PGM_like"/>
    <property type="match status" value="1"/>
</dbReference>
<comment type="caution">
    <text evidence="1">The sequence shown here is derived from an EMBL/GenBank/DDBJ whole genome shotgun (WGS) entry which is preliminary data.</text>
</comment>
<name>A0ABT1KTH9_9ACTN</name>
<reference evidence="1 2" key="1">
    <citation type="submission" date="2022-06" db="EMBL/GenBank/DDBJ databases">
        <authorList>
            <person name="So Y."/>
        </authorList>
    </citation>
    <scope>NUCLEOTIDE SEQUENCE [LARGE SCALE GENOMIC DNA]</scope>
    <source>
        <strain evidence="1 2">STR3</strain>
    </source>
</reference>
<dbReference type="InterPro" id="IPR013078">
    <property type="entry name" value="His_Pase_superF_clade-1"/>
</dbReference>
<dbReference type="EMBL" id="JANARS010000002">
    <property type="protein sequence ID" value="MCP3421063.1"/>
    <property type="molecule type" value="Genomic_DNA"/>
</dbReference>